<dbReference type="GO" id="GO:0005762">
    <property type="term" value="C:mitochondrial large ribosomal subunit"/>
    <property type="evidence" value="ECO:0007669"/>
    <property type="project" value="TreeGrafter"/>
</dbReference>
<evidence type="ECO:0000313" key="7">
    <source>
        <dbReference type="EnsemblMetazoa" id="XP_038066545.1"/>
    </source>
</evidence>
<comment type="similarity">
    <text evidence="1">Belongs to the universal ribosomal protein uL3 family.</text>
</comment>
<protein>
    <recommendedName>
        <fullName evidence="4">Large ribosomal subunit protein uL3m</fullName>
    </recommendedName>
    <alternativeName>
        <fullName evidence="5">39S ribosomal protein L3, mitochondrial</fullName>
    </alternativeName>
</protein>
<evidence type="ECO:0000313" key="8">
    <source>
        <dbReference type="Proteomes" id="UP000887568"/>
    </source>
</evidence>
<dbReference type="Pfam" id="PF00297">
    <property type="entry name" value="Ribosomal_L3"/>
    <property type="match status" value="1"/>
</dbReference>
<organism evidence="7 8">
    <name type="scientific">Patiria miniata</name>
    <name type="common">Bat star</name>
    <name type="synonym">Asterina miniata</name>
    <dbReference type="NCBI Taxonomy" id="46514"/>
    <lineage>
        <taxon>Eukaryota</taxon>
        <taxon>Metazoa</taxon>
        <taxon>Echinodermata</taxon>
        <taxon>Eleutherozoa</taxon>
        <taxon>Asterozoa</taxon>
        <taxon>Asteroidea</taxon>
        <taxon>Valvatacea</taxon>
        <taxon>Valvatida</taxon>
        <taxon>Asterinidae</taxon>
        <taxon>Patiria</taxon>
    </lineage>
</organism>
<keyword evidence="2" id="KW-0689">Ribosomal protein</keyword>
<evidence type="ECO:0000256" key="4">
    <source>
        <dbReference type="ARBA" id="ARBA00035209"/>
    </source>
</evidence>
<dbReference type="FunFam" id="2.40.30.10:FF:000049">
    <property type="entry name" value="39S ribosomal protein L3, mitochondrial"/>
    <property type="match status" value="1"/>
</dbReference>
<evidence type="ECO:0000256" key="2">
    <source>
        <dbReference type="ARBA" id="ARBA00022980"/>
    </source>
</evidence>
<evidence type="ECO:0000256" key="6">
    <source>
        <dbReference type="SAM" id="MobiDB-lite"/>
    </source>
</evidence>
<dbReference type="GO" id="GO:0003735">
    <property type="term" value="F:structural constituent of ribosome"/>
    <property type="evidence" value="ECO:0007669"/>
    <property type="project" value="InterPro"/>
</dbReference>
<dbReference type="PANTHER" id="PTHR11229">
    <property type="entry name" value="50S RIBOSOMAL PROTEIN L3"/>
    <property type="match status" value="1"/>
</dbReference>
<dbReference type="SUPFAM" id="SSF50447">
    <property type="entry name" value="Translation proteins"/>
    <property type="match status" value="1"/>
</dbReference>
<proteinExistence type="inferred from homology"/>
<dbReference type="EnsemblMetazoa" id="XM_038210617.1">
    <property type="protein sequence ID" value="XP_038066545.1"/>
    <property type="gene ID" value="LOC119736601"/>
</dbReference>
<dbReference type="AlphaFoldDB" id="A0A914AR64"/>
<dbReference type="PANTHER" id="PTHR11229:SF8">
    <property type="entry name" value="LARGE RIBOSOMAL SUBUNIT PROTEIN UL3M"/>
    <property type="match status" value="1"/>
</dbReference>
<dbReference type="GeneID" id="119736601"/>
<accession>A0A914AR64</accession>
<sequence>MAYTDVTDVNVTRGNSSEEFTVCDGAVTVSLKHHLPCVCCSCTESISARLSVSIPICFAVYSGSPLYAAHFRPGMYVDCCGRTIDKGFQGVMKRWGMKGQPASHGATKTHRKMGASGGEGDPGRIWPGKKMPGHMGNKMSWTVGLKVWRVDTKHNILYVAGSVAGRKYGYIKVIDSVLPKNKKVKAPPPFPTFYEDEELEEELYDEEMFNFSDASIEYPEMMRQKVEGYGL</sequence>
<feature type="region of interest" description="Disordered" evidence="6">
    <location>
        <begin position="98"/>
        <end position="125"/>
    </location>
</feature>
<dbReference type="Gene3D" id="2.40.30.10">
    <property type="entry name" value="Translation factors"/>
    <property type="match status" value="1"/>
</dbReference>
<dbReference type="Proteomes" id="UP000887568">
    <property type="component" value="Unplaced"/>
</dbReference>
<keyword evidence="3" id="KW-0687">Ribonucleoprotein</keyword>
<dbReference type="OrthoDB" id="274683at2759"/>
<dbReference type="InterPro" id="IPR019927">
    <property type="entry name" value="Ribosomal_uL3_bac/org-type"/>
</dbReference>
<keyword evidence="8" id="KW-1185">Reference proteome</keyword>
<evidence type="ECO:0000256" key="5">
    <source>
        <dbReference type="ARBA" id="ARBA00035396"/>
    </source>
</evidence>
<evidence type="ECO:0000256" key="3">
    <source>
        <dbReference type="ARBA" id="ARBA00023274"/>
    </source>
</evidence>
<dbReference type="InterPro" id="IPR009000">
    <property type="entry name" value="Transl_B-barrel_sf"/>
</dbReference>
<dbReference type="InterPro" id="IPR000597">
    <property type="entry name" value="Ribosomal_uL3"/>
</dbReference>
<reference evidence="7" key="1">
    <citation type="submission" date="2022-11" db="UniProtKB">
        <authorList>
            <consortium name="EnsemblMetazoa"/>
        </authorList>
    </citation>
    <scope>IDENTIFICATION</scope>
</reference>
<dbReference type="GO" id="GO:0006412">
    <property type="term" value="P:translation"/>
    <property type="evidence" value="ECO:0007669"/>
    <property type="project" value="InterPro"/>
</dbReference>
<dbReference type="RefSeq" id="XP_038066545.1">
    <property type="nucleotide sequence ID" value="XM_038210617.1"/>
</dbReference>
<evidence type="ECO:0000256" key="1">
    <source>
        <dbReference type="ARBA" id="ARBA00006540"/>
    </source>
</evidence>
<name>A0A914AR64_PATMI</name>